<reference evidence="3" key="1">
    <citation type="submission" date="2013-06" db="EMBL/GenBank/DDBJ databases">
        <authorList>
            <person name="Zhao Q."/>
        </authorList>
    </citation>
    <scope>NUCLEOTIDE SEQUENCE</scope>
    <source>
        <strain evidence="3">cv. W1943</strain>
    </source>
</reference>
<protein>
    <recommendedName>
        <fullName evidence="4">DUF834 domain-containing protein</fullName>
    </recommendedName>
</protein>
<feature type="region of interest" description="Disordered" evidence="1">
    <location>
        <begin position="1"/>
        <end position="24"/>
    </location>
</feature>
<organism evidence="2 3">
    <name type="scientific">Oryza rufipogon</name>
    <name type="common">Brownbeard rice</name>
    <name type="synonym">Asian wild rice</name>
    <dbReference type="NCBI Taxonomy" id="4529"/>
    <lineage>
        <taxon>Eukaryota</taxon>
        <taxon>Viridiplantae</taxon>
        <taxon>Streptophyta</taxon>
        <taxon>Embryophyta</taxon>
        <taxon>Tracheophyta</taxon>
        <taxon>Spermatophyta</taxon>
        <taxon>Magnoliopsida</taxon>
        <taxon>Liliopsida</taxon>
        <taxon>Poales</taxon>
        <taxon>Poaceae</taxon>
        <taxon>BOP clade</taxon>
        <taxon>Oryzoideae</taxon>
        <taxon>Oryzeae</taxon>
        <taxon>Oryzinae</taxon>
        <taxon>Oryza</taxon>
    </lineage>
</organism>
<evidence type="ECO:0000256" key="1">
    <source>
        <dbReference type="SAM" id="MobiDB-lite"/>
    </source>
</evidence>
<dbReference type="OMA" id="PARWWAV"/>
<feature type="compositionally biased region" description="Basic residues" evidence="1">
    <location>
        <begin position="135"/>
        <end position="146"/>
    </location>
</feature>
<dbReference type="HOGENOM" id="CLU_1067049_0_0_1"/>
<evidence type="ECO:0008006" key="4">
    <source>
        <dbReference type="Google" id="ProtNLM"/>
    </source>
</evidence>
<keyword evidence="3" id="KW-1185">Reference proteome</keyword>
<feature type="region of interest" description="Disordered" evidence="1">
    <location>
        <begin position="135"/>
        <end position="270"/>
    </location>
</feature>
<dbReference type="AlphaFoldDB" id="A0A0E0QJ37"/>
<feature type="compositionally biased region" description="Basic residues" evidence="1">
    <location>
        <begin position="238"/>
        <end position="247"/>
    </location>
</feature>
<name>A0A0E0QJ37_ORYRU</name>
<feature type="compositionally biased region" description="Low complexity" evidence="1">
    <location>
        <begin position="90"/>
        <end position="107"/>
    </location>
</feature>
<proteinExistence type="predicted"/>
<sequence>MLCSPTSRPDINHPPPVFPDRRNHKLSCSSHAAGDDDLLVLFVSVDRSEPLVTPARWWAVGTGGGGGGDGELPGGGGGGGGDPAPGRQGGAALLAGHRGGRHAQQPRPLRRPRVAPRLLRLRVRWWRWRQGRTLRRRSGRRRRVRRGGGGGEDHQDQAAQAQGDAAPRPGLPPRHLPRGDQGAAGEAAGEDAAVQGGHRPPPPATADRRLRRRRRRTEETLRSPGAEAGGERPAPEQRRRRRRRRHQRAELAAVAAEHLGVGELTSYGQD</sequence>
<evidence type="ECO:0000313" key="3">
    <source>
        <dbReference type="Proteomes" id="UP000008022"/>
    </source>
</evidence>
<dbReference type="Gramene" id="ORUFI08G16810.1">
    <property type="protein sequence ID" value="ORUFI08G16810.1"/>
    <property type="gene ID" value="ORUFI08G16810"/>
</dbReference>
<feature type="compositionally biased region" description="Low complexity" evidence="1">
    <location>
        <begin position="157"/>
        <end position="168"/>
    </location>
</feature>
<feature type="region of interest" description="Disordered" evidence="1">
    <location>
        <begin position="62"/>
        <end position="113"/>
    </location>
</feature>
<dbReference type="EnsemblPlants" id="ORUFI08G16810.1">
    <property type="protein sequence ID" value="ORUFI08G16810.1"/>
    <property type="gene ID" value="ORUFI08G16810"/>
</dbReference>
<accession>A0A0E0QJ37</accession>
<reference evidence="2" key="2">
    <citation type="submission" date="2015-06" db="UniProtKB">
        <authorList>
            <consortium name="EnsemblPlants"/>
        </authorList>
    </citation>
    <scope>IDENTIFICATION</scope>
</reference>
<feature type="compositionally biased region" description="Gly residues" evidence="1">
    <location>
        <begin position="62"/>
        <end position="89"/>
    </location>
</feature>
<dbReference type="Proteomes" id="UP000008022">
    <property type="component" value="Unassembled WGS sequence"/>
</dbReference>
<evidence type="ECO:0000313" key="2">
    <source>
        <dbReference type="EnsemblPlants" id="ORUFI08G16810.1"/>
    </source>
</evidence>
<feature type="compositionally biased region" description="Low complexity" evidence="1">
    <location>
        <begin position="179"/>
        <end position="197"/>
    </location>
</feature>